<accession>A0A4R1KRQ9</accession>
<organism evidence="1 2">
    <name type="scientific">Winogradskyella wandonensis</name>
    <dbReference type="NCBI Taxonomy" id="1442586"/>
    <lineage>
        <taxon>Bacteria</taxon>
        <taxon>Pseudomonadati</taxon>
        <taxon>Bacteroidota</taxon>
        <taxon>Flavobacteriia</taxon>
        <taxon>Flavobacteriales</taxon>
        <taxon>Flavobacteriaceae</taxon>
        <taxon>Winogradskyella</taxon>
    </lineage>
</organism>
<name>A0A4R1KRQ9_9FLAO</name>
<evidence type="ECO:0000313" key="2">
    <source>
        <dbReference type="Proteomes" id="UP000295714"/>
    </source>
</evidence>
<gene>
    <name evidence="1" type="ORF">DFQ05_1026</name>
</gene>
<sequence>MKQTLTVRVEEDIKTHIENLANQYSITSSEYLRGIIEQHLIDNDLIEEQDDFVDVHELEEIVIFVDSWHKDIKDQLPKLTLWLFITKYSHNYCSLDILSNIKNYLENAVKSTIITPQLRFEFVKVLNNINIVIHEQGNLQNLQFTQAGNMYSLDYHLLFTAVYNLIDNNYAG</sequence>
<keyword evidence="2" id="KW-1185">Reference proteome</keyword>
<dbReference type="EMBL" id="SMGI01000002">
    <property type="protein sequence ID" value="TCK67253.1"/>
    <property type="molecule type" value="Genomic_DNA"/>
</dbReference>
<dbReference type="RefSeq" id="WP_132704260.1">
    <property type="nucleotide sequence ID" value="NZ_SMGI01000002.1"/>
</dbReference>
<dbReference type="Proteomes" id="UP000295714">
    <property type="component" value="Unassembled WGS sequence"/>
</dbReference>
<dbReference type="AlphaFoldDB" id="A0A4R1KRQ9"/>
<protein>
    <submittedName>
        <fullName evidence="1">Uncharacterized protein</fullName>
    </submittedName>
</protein>
<dbReference type="OrthoDB" id="1442959at2"/>
<evidence type="ECO:0000313" key="1">
    <source>
        <dbReference type="EMBL" id="TCK67253.1"/>
    </source>
</evidence>
<proteinExistence type="predicted"/>
<reference evidence="1 2" key="1">
    <citation type="journal article" date="2015" name="Stand. Genomic Sci.">
        <title>Genomic Encyclopedia of Bacterial and Archaeal Type Strains, Phase III: the genomes of soil and plant-associated and newly described type strains.</title>
        <authorList>
            <person name="Whitman W.B."/>
            <person name="Woyke T."/>
            <person name="Klenk H.P."/>
            <person name="Zhou Y."/>
            <person name="Lilburn T.G."/>
            <person name="Beck B.J."/>
            <person name="De Vos P."/>
            <person name="Vandamme P."/>
            <person name="Eisen J.A."/>
            <person name="Garrity G."/>
            <person name="Hugenholtz P."/>
            <person name="Kyrpides N.C."/>
        </authorList>
    </citation>
    <scope>NUCLEOTIDE SEQUENCE [LARGE SCALE GENOMIC DNA]</scope>
    <source>
        <strain evidence="1 2">CECT 8445</strain>
    </source>
</reference>
<comment type="caution">
    <text evidence="1">The sequence shown here is derived from an EMBL/GenBank/DDBJ whole genome shotgun (WGS) entry which is preliminary data.</text>
</comment>